<sequence>MLATRRDADREHALEEDHPLRSQSAAALLQFAENGCKLRDPEVPSFGRKHENRGPTTSAQTDNYNSNPIVLDHVKIEIYYLNYITLDGYLEISSYR</sequence>
<reference evidence="2 3" key="1">
    <citation type="submission" date="2023-09" db="EMBL/GenBank/DDBJ databases">
        <title>Genomes of two closely related lineages of the louse Polyplax serrata with different host specificities.</title>
        <authorList>
            <person name="Martinu J."/>
            <person name="Tarabai H."/>
            <person name="Stefka J."/>
            <person name="Hypsa V."/>
        </authorList>
    </citation>
    <scope>NUCLEOTIDE SEQUENCE [LARGE SCALE GENOMIC DNA]</scope>
    <source>
        <strain evidence="2">98ZLc_SE</strain>
    </source>
</reference>
<evidence type="ECO:0000313" key="3">
    <source>
        <dbReference type="Proteomes" id="UP001359485"/>
    </source>
</evidence>
<feature type="compositionally biased region" description="Polar residues" evidence="1">
    <location>
        <begin position="54"/>
        <end position="65"/>
    </location>
</feature>
<feature type="compositionally biased region" description="Basic and acidic residues" evidence="1">
    <location>
        <begin position="1"/>
        <end position="20"/>
    </location>
</feature>
<protein>
    <submittedName>
        <fullName evidence="2">Uncharacterized protein</fullName>
    </submittedName>
</protein>
<name>A0ABR1AME5_POLSC</name>
<dbReference type="Proteomes" id="UP001359485">
    <property type="component" value="Unassembled WGS sequence"/>
</dbReference>
<accession>A0ABR1AME5</accession>
<evidence type="ECO:0000256" key="1">
    <source>
        <dbReference type="SAM" id="MobiDB-lite"/>
    </source>
</evidence>
<feature type="region of interest" description="Disordered" evidence="1">
    <location>
        <begin position="1"/>
        <end position="21"/>
    </location>
</feature>
<feature type="compositionally biased region" description="Basic and acidic residues" evidence="1">
    <location>
        <begin position="40"/>
        <end position="53"/>
    </location>
</feature>
<gene>
    <name evidence="2" type="ORF">RUM44_001650</name>
</gene>
<keyword evidence="3" id="KW-1185">Reference proteome</keyword>
<dbReference type="EMBL" id="JAWJWF010000047">
    <property type="protein sequence ID" value="KAK6621843.1"/>
    <property type="molecule type" value="Genomic_DNA"/>
</dbReference>
<comment type="caution">
    <text evidence="2">The sequence shown here is derived from an EMBL/GenBank/DDBJ whole genome shotgun (WGS) entry which is preliminary data.</text>
</comment>
<feature type="region of interest" description="Disordered" evidence="1">
    <location>
        <begin position="40"/>
        <end position="65"/>
    </location>
</feature>
<organism evidence="2 3">
    <name type="scientific">Polyplax serrata</name>
    <name type="common">Common mouse louse</name>
    <dbReference type="NCBI Taxonomy" id="468196"/>
    <lineage>
        <taxon>Eukaryota</taxon>
        <taxon>Metazoa</taxon>
        <taxon>Ecdysozoa</taxon>
        <taxon>Arthropoda</taxon>
        <taxon>Hexapoda</taxon>
        <taxon>Insecta</taxon>
        <taxon>Pterygota</taxon>
        <taxon>Neoptera</taxon>
        <taxon>Paraneoptera</taxon>
        <taxon>Psocodea</taxon>
        <taxon>Troctomorpha</taxon>
        <taxon>Phthiraptera</taxon>
        <taxon>Anoplura</taxon>
        <taxon>Polyplacidae</taxon>
        <taxon>Polyplax</taxon>
    </lineage>
</organism>
<evidence type="ECO:0000313" key="2">
    <source>
        <dbReference type="EMBL" id="KAK6621843.1"/>
    </source>
</evidence>
<proteinExistence type="predicted"/>